<comment type="caution">
    <text evidence="6">The sequence shown here is derived from an EMBL/GenBank/DDBJ whole genome shotgun (WGS) entry which is preliminary data.</text>
</comment>
<dbReference type="InterPro" id="IPR029016">
    <property type="entry name" value="GAF-like_dom_sf"/>
</dbReference>
<evidence type="ECO:0000259" key="5">
    <source>
        <dbReference type="PROSITE" id="PS51078"/>
    </source>
</evidence>
<dbReference type="InterPro" id="IPR036388">
    <property type="entry name" value="WH-like_DNA-bd_sf"/>
</dbReference>
<protein>
    <submittedName>
        <fullName evidence="6">IclR family transcriptional regulator</fullName>
    </submittedName>
</protein>
<dbReference type="GO" id="GO:0045892">
    <property type="term" value="P:negative regulation of DNA-templated transcription"/>
    <property type="evidence" value="ECO:0007669"/>
    <property type="project" value="TreeGrafter"/>
</dbReference>
<proteinExistence type="predicted"/>
<dbReference type="AlphaFoldDB" id="A0A939EH97"/>
<name>A0A939EH97_9HYPH</name>
<evidence type="ECO:0000256" key="3">
    <source>
        <dbReference type="ARBA" id="ARBA00023163"/>
    </source>
</evidence>
<keyword evidence="3" id="KW-0804">Transcription</keyword>
<dbReference type="Gene3D" id="3.30.450.40">
    <property type="match status" value="1"/>
</dbReference>
<dbReference type="Proteomes" id="UP000664096">
    <property type="component" value="Unassembled WGS sequence"/>
</dbReference>
<dbReference type="Pfam" id="PF09339">
    <property type="entry name" value="HTH_IclR"/>
    <property type="match status" value="1"/>
</dbReference>
<dbReference type="InterPro" id="IPR036390">
    <property type="entry name" value="WH_DNA-bd_sf"/>
</dbReference>
<dbReference type="GO" id="GO:0003677">
    <property type="term" value="F:DNA binding"/>
    <property type="evidence" value="ECO:0007669"/>
    <property type="project" value="UniProtKB-KW"/>
</dbReference>
<dbReference type="SUPFAM" id="SSF46785">
    <property type="entry name" value="Winged helix' DNA-binding domain"/>
    <property type="match status" value="1"/>
</dbReference>
<dbReference type="RefSeq" id="WP_207142829.1">
    <property type="nucleotide sequence ID" value="NZ_JAEKJZ010000005.1"/>
</dbReference>
<dbReference type="Pfam" id="PF01614">
    <property type="entry name" value="IclR_C"/>
    <property type="match status" value="1"/>
</dbReference>
<dbReference type="SUPFAM" id="SSF55781">
    <property type="entry name" value="GAF domain-like"/>
    <property type="match status" value="1"/>
</dbReference>
<evidence type="ECO:0000313" key="6">
    <source>
        <dbReference type="EMBL" id="MBN9672994.1"/>
    </source>
</evidence>
<dbReference type="InterPro" id="IPR050707">
    <property type="entry name" value="HTH_MetabolicPath_Reg"/>
</dbReference>
<feature type="domain" description="IclR-ED" evidence="5">
    <location>
        <begin position="80"/>
        <end position="256"/>
    </location>
</feature>
<dbReference type="SMART" id="SM00346">
    <property type="entry name" value="HTH_ICLR"/>
    <property type="match status" value="1"/>
</dbReference>
<gene>
    <name evidence="6" type="ORF">JF539_21745</name>
</gene>
<dbReference type="Gene3D" id="1.10.10.10">
    <property type="entry name" value="Winged helix-like DNA-binding domain superfamily/Winged helix DNA-binding domain"/>
    <property type="match status" value="1"/>
</dbReference>
<keyword evidence="2" id="KW-0238">DNA-binding</keyword>
<sequence>MADQSSTTVQKAPQKPVRAVLQTLKILRELGQTGEPMGATALARKAGLNTSTTFNILRTLNDEGMVSFDEATKTYTPALGLLGLVRSLVSLQESELLRRELVQIATQEQCLMALWQVVDDRVVLIDRALADTPVRLDMQVTQRMPKYLGAIGRVIAAKSDVGTEELRRWFSSMRWNSPISFAQYLDEVDQARVRGYAIDDETLYAGISVVASVITDAQNWPTFGISAIMLANAPEKNRLHEIGTRLAEIAKVVSDG</sequence>
<dbReference type="PANTHER" id="PTHR30136">
    <property type="entry name" value="HELIX-TURN-HELIX TRANSCRIPTIONAL REGULATOR, ICLR FAMILY"/>
    <property type="match status" value="1"/>
</dbReference>
<dbReference type="EMBL" id="JAEKJZ010000005">
    <property type="protein sequence ID" value="MBN9672994.1"/>
    <property type="molecule type" value="Genomic_DNA"/>
</dbReference>
<dbReference type="InterPro" id="IPR005471">
    <property type="entry name" value="Tscrpt_reg_IclR_N"/>
</dbReference>
<accession>A0A939EH97</accession>
<evidence type="ECO:0000256" key="2">
    <source>
        <dbReference type="ARBA" id="ARBA00023125"/>
    </source>
</evidence>
<evidence type="ECO:0000313" key="7">
    <source>
        <dbReference type="Proteomes" id="UP000664096"/>
    </source>
</evidence>
<dbReference type="PROSITE" id="PS51078">
    <property type="entry name" value="ICLR_ED"/>
    <property type="match status" value="1"/>
</dbReference>
<evidence type="ECO:0000256" key="1">
    <source>
        <dbReference type="ARBA" id="ARBA00023015"/>
    </source>
</evidence>
<organism evidence="6 7">
    <name type="scientific">Roseibium aggregatum</name>
    <dbReference type="NCBI Taxonomy" id="187304"/>
    <lineage>
        <taxon>Bacteria</taxon>
        <taxon>Pseudomonadati</taxon>
        <taxon>Pseudomonadota</taxon>
        <taxon>Alphaproteobacteria</taxon>
        <taxon>Hyphomicrobiales</taxon>
        <taxon>Stappiaceae</taxon>
        <taxon>Roseibium</taxon>
    </lineage>
</organism>
<feature type="domain" description="HTH iclR-type" evidence="4">
    <location>
        <begin position="17"/>
        <end position="79"/>
    </location>
</feature>
<keyword evidence="1" id="KW-0805">Transcription regulation</keyword>
<reference evidence="6" key="1">
    <citation type="submission" date="2020-12" db="EMBL/GenBank/DDBJ databases">
        <title>Oil enriched cultivation method for isolating marine PHA-producing bacteria.</title>
        <authorList>
            <person name="Zheng W."/>
            <person name="Yu S."/>
            <person name="Huang Y."/>
        </authorList>
    </citation>
    <scope>NUCLEOTIDE SEQUENCE</scope>
    <source>
        <strain evidence="6">SY-2-12</strain>
    </source>
</reference>
<evidence type="ECO:0000259" key="4">
    <source>
        <dbReference type="PROSITE" id="PS51077"/>
    </source>
</evidence>
<dbReference type="PANTHER" id="PTHR30136:SF24">
    <property type="entry name" value="HTH-TYPE TRANSCRIPTIONAL REPRESSOR ALLR"/>
    <property type="match status" value="1"/>
</dbReference>
<dbReference type="PROSITE" id="PS51077">
    <property type="entry name" value="HTH_ICLR"/>
    <property type="match status" value="1"/>
</dbReference>
<dbReference type="GO" id="GO:0003700">
    <property type="term" value="F:DNA-binding transcription factor activity"/>
    <property type="evidence" value="ECO:0007669"/>
    <property type="project" value="TreeGrafter"/>
</dbReference>
<dbReference type="InterPro" id="IPR014757">
    <property type="entry name" value="Tscrpt_reg_IclR_C"/>
</dbReference>